<evidence type="ECO:0000256" key="2">
    <source>
        <dbReference type="ARBA" id="ARBA00004648"/>
    </source>
</evidence>
<evidence type="ECO:0000256" key="1">
    <source>
        <dbReference type="ARBA" id="ARBA00001961"/>
    </source>
</evidence>
<dbReference type="Pfam" id="PF13640">
    <property type="entry name" value="2OG-FeII_Oxy_3"/>
    <property type="match status" value="1"/>
</dbReference>
<evidence type="ECO:0000313" key="13">
    <source>
        <dbReference type="Proteomes" id="UP000747399"/>
    </source>
</evidence>
<evidence type="ECO:0000256" key="8">
    <source>
        <dbReference type="ARBA" id="ARBA00023004"/>
    </source>
</evidence>
<comment type="subcellular location">
    <subcellularLocation>
        <location evidence="2">Endoplasmic reticulum membrane</location>
        <topology evidence="2">Single-pass type II membrane protein</topology>
    </subcellularLocation>
</comment>
<evidence type="ECO:0000256" key="7">
    <source>
        <dbReference type="ARBA" id="ARBA00023002"/>
    </source>
</evidence>
<dbReference type="GO" id="GO:0005789">
    <property type="term" value="C:endoplasmic reticulum membrane"/>
    <property type="evidence" value="ECO:0007669"/>
    <property type="project" value="UniProtKB-SubCell"/>
</dbReference>
<dbReference type="PANTHER" id="PTHR10869">
    <property type="entry name" value="PROLYL 4-HYDROXYLASE ALPHA SUBUNIT"/>
    <property type="match status" value="1"/>
</dbReference>
<evidence type="ECO:0000259" key="11">
    <source>
        <dbReference type="PROSITE" id="PS51471"/>
    </source>
</evidence>
<keyword evidence="3" id="KW-0812">Transmembrane</keyword>
<keyword evidence="7" id="KW-0560">Oxidoreductase</keyword>
<dbReference type="InterPro" id="IPR003582">
    <property type="entry name" value="ShKT_dom"/>
</dbReference>
<keyword evidence="4" id="KW-0479">Metal-binding</keyword>
<keyword evidence="13" id="KW-1185">Reference proteome</keyword>
<evidence type="ECO:0000256" key="3">
    <source>
        <dbReference type="ARBA" id="ARBA00022692"/>
    </source>
</evidence>
<comment type="catalytic activity">
    <reaction evidence="10">
        <text>L-prolyl-[collagen] + 2-oxoglutarate + O2 = trans-4-hydroxy-L-prolyl-[collagen] + succinate + CO2</text>
        <dbReference type="Rhea" id="RHEA:18945"/>
        <dbReference type="Rhea" id="RHEA-COMP:11676"/>
        <dbReference type="Rhea" id="RHEA-COMP:11680"/>
        <dbReference type="ChEBI" id="CHEBI:15379"/>
        <dbReference type="ChEBI" id="CHEBI:16526"/>
        <dbReference type="ChEBI" id="CHEBI:16810"/>
        <dbReference type="ChEBI" id="CHEBI:30031"/>
        <dbReference type="ChEBI" id="CHEBI:50342"/>
        <dbReference type="ChEBI" id="CHEBI:61965"/>
        <dbReference type="EC" id="1.14.11.2"/>
    </reaction>
</comment>
<accession>A0A8J4B339</accession>
<dbReference type="AlphaFoldDB" id="A0A8J4B339"/>
<evidence type="ECO:0000256" key="6">
    <source>
        <dbReference type="ARBA" id="ARBA00022989"/>
    </source>
</evidence>
<keyword evidence="9" id="KW-0472">Membrane</keyword>
<evidence type="ECO:0000256" key="5">
    <source>
        <dbReference type="ARBA" id="ARBA00022964"/>
    </source>
</evidence>
<proteinExistence type="predicted"/>
<reference evidence="12" key="1">
    <citation type="journal article" date="2021" name="Proc. Natl. Acad. Sci. U.S.A.">
        <title>Three genomes in the algal genus Volvox reveal the fate of a haploid sex-determining region after a transition to homothallism.</title>
        <authorList>
            <person name="Yamamoto K."/>
            <person name="Hamaji T."/>
            <person name="Kawai-Toyooka H."/>
            <person name="Matsuzaki R."/>
            <person name="Takahashi F."/>
            <person name="Nishimura Y."/>
            <person name="Kawachi M."/>
            <person name="Noguchi H."/>
            <person name="Minakuchi Y."/>
            <person name="Umen J.G."/>
            <person name="Toyoda A."/>
            <person name="Nozaki H."/>
        </authorList>
    </citation>
    <scope>NUCLEOTIDE SEQUENCE</scope>
    <source>
        <strain evidence="12">NIES-3780</strain>
    </source>
</reference>
<dbReference type="InterPro" id="IPR006620">
    <property type="entry name" value="Pro_4_hyd_alph"/>
</dbReference>
<dbReference type="Gene3D" id="2.60.120.620">
    <property type="entry name" value="q2cbj1_9rhob like domain"/>
    <property type="match status" value="1"/>
</dbReference>
<dbReference type="GO" id="GO:0004656">
    <property type="term" value="F:procollagen-proline 4-dioxygenase activity"/>
    <property type="evidence" value="ECO:0007669"/>
    <property type="project" value="UniProtKB-EC"/>
</dbReference>
<feature type="domain" description="Fe2OG dioxygenase" evidence="11">
    <location>
        <begin position="162"/>
        <end position="286"/>
    </location>
</feature>
<dbReference type="GO" id="GO:0005506">
    <property type="term" value="F:iron ion binding"/>
    <property type="evidence" value="ECO:0007669"/>
    <property type="project" value="InterPro"/>
</dbReference>
<comment type="cofactor">
    <cofactor evidence="1">
        <name>L-ascorbate</name>
        <dbReference type="ChEBI" id="CHEBI:38290"/>
    </cofactor>
</comment>
<dbReference type="InterPro" id="IPR044862">
    <property type="entry name" value="Pro_4_hyd_alph_FE2OG_OXY"/>
</dbReference>
<keyword evidence="5" id="KW-0223">Dioxygenase</keyword>
<dbReference type="EMBL" id="BNCO01000014">
    <property type="protein sequence ID" value="GIL53143.1"/>
    <property type="molecule type" value="Genomic_DNA"/>
</dbReference>
<dbReference type="SMART" id="SM00702">
    <property type="entry name" value="P4Hc"/>
    <property type="match status" value="1"/>
</dbReference>
<comment type="caution">
    <text evidence="12">The sequence shown here is derived from an EMBL/GenBank/DDBJ whole genome shotgun (WGS) entry which is preliminary data.</text>
</comment>
<evidence type="ECO:0000256" key="9">
    <source>
        <dbReference type="ARBA" id="ARBA00023136"/>
    </source>
</evidence>
<organism evidence="12 13">
    <name type="scientific">Volvox africanus</name>
    <dbReference type="NCBI Taxonomy" id="51714"/>
    <lineage>
        <taxon>Eukaryota</taxon>
        <taxon>Viridiplantae</taxon>
        <taxon>Chlorophyta</taxon>
        <taxon>core chlorophytes</taxon>
        <taxon>Chlorophyceae</taxon>
        <taxon>CS clade</taxon>
        <taxon>Chlamydomonadales</taxon>
        <taxon>Volvocaceae</taxon>
        <taxon>Volvox</taxon>
    </lineage>
</organism>
<dbReference type="PANTHER" id="PTHR10869:SF238">
    <property type="entry name" value="PROLYL 4-HYDROXYLASE 6-RELATED"/>
    <property type="match status" value="1"/>
</dbReference>
<dbReference type="Proteomes" id="UP000747399">
    <property type="component" value="Unassembled WGS sequence"/>
</dbReference>
<dbReference type="GO" id="GO:0031418">
    <property type="term" value="F:L-ascorbic acid binding"/>
    <property type="evidence" value="ECO:0007669"/>
    <property type="project" value="InterPro"/>
</dbReference>
<feature type="non-terminal residue" evidence="12">
    <location>
        <position position="396"/>
    </location>
</feature>
<dbReference type="InterPro" id="IPR045054">
    <property type="entry name" value="P4HA-like"/>
</dbReference>
<protein>
    <recommendedName>
        <fullName evidence="11">Fe2OG dioxygenase domain-containing protein</fullName>
    </recommendedName>
</protein>
<sequence length="396" mass="44768">IYKLASNSQIHLQLRTIELFPVDFTRMRSFLIFSLVLYSQAFLVFSESSWGGLPERLLPNAIVMHHEAEKQFDEDATPWVQQVGLHPRSYYFHNFLTKAELAHMVRIAAPKLKRSTVVGNDGEGVVDDIRTSYGMFIRRLADPVITRIEKRISLWTHLPIEHQEDIQVLRYAHGQTYGAHYDSGASTDHVGPKWRLATFLMYLSDVEEGGETAFPQNSVWYDPSIPERMGPVSECAKGHVAAKPKAGDAVLFYSFLPNNTMDPAAMHTGCPVVKGVKWAAPVWMHDIPFRPEEISSGKQLNLDRDPDAGMCVDTHLRCGEWATAGECEKNRLYMAGGANSLGACRKSCRTCESCRSSDMECINRNRERGGYWKLNKDELEWLGAGDLWQEDQSPEL</sequence>
<name>A0A8J4B339_9CHLO</name>
<keyword evidence="6" id="KW-1133">Transmembrane helix</keyword>
<evidence type="ECO:0000313" key="12">
    <source>
        <dbReference type="EMBL" id="GIL53143.1"/>
    </source>
</evidence>
<dbReference type="PROSITE" id="PS51471">
    <property type="entry name" value="FE2OG_OXY"/>
    <property type="match status" value="1"/>
</dbReference>
<dbReference type="SMART" id="SM00254">
    <property type="entry name" value="ShKT"/>
    <property type="match status" value="1"/>
</dbReference>
<evidence type="ECO:0000256" key="4">
    <source>
        <dbReference type="ARBA" id="ARBA00022723"/>
    </source>
</evidence>
<gene>
    <name evidence="12" type="ORF">Vafri_8817</name>
</gene>
<keyword evidence="8" id="KW-0408">Iron</keyword>
<evidence type="ECO:0000256" key="10">
    <source>
        <dbReference type="ARBA" id="ARBA00049169"/>
    </source>
</evidence>
<dbReference type="InterPro" id="IPR005123">
    <property type="entry name" value="Oxoglu/Fe-dep_dioxygenase_dom"/>
</dbReference>